<feature type="region of interest" description="Disordered" evidence="1">
    <location>
        <begin position="214"/>
        <end position="252"/>
    </location>
</feature>
<accession>A0A1L7CEW8</accession>
<dbReference type="AlphaFoldDB" id="A0A1L7CEW8"/>
<evidence type="ECO:0000256" key="1">
    <source>
        <dbReference type="SAM" id="MobiDB-lite"/>
    </source>
</evidence>
<dbReference type="KEGG" id="caqu:CAQU_04180"/>
<dbReference type="RefSeq" id="WP_075725454.1">
    <property type="nucleotide sequence ID" value="NZ_CP009245.1"/>
</dbReference>
<dbReference type="Proteomes" id="UP000185478">
    <property type="component" value="Chromosome"/>
</dbReference>
<gene>
    <name evidence="2" type="ORF">CAQU_04180</name>
</gene>
<proteinExistence type="predicted"/>
<sequence length="252" mass="26763">MFFYWDTTDDKYAWLNTIQPPQSINTSSFEMRVLESSFDDAPRSIHLQMCGSPDNPIRRLSARDGVLSAYIIPVEAIDAAADIAELQGAGCYALVKATIGEPQVITTGVGQRHDSSPGLIERVASMLRHPASADITHVIALVAPPLSVSTDVYLQLSAMIREHGFAHLAGIHPAQQTVAQDGFTVELLTANVLARLAGVLITSTWAPAALPQGEAHANTTPAANPANPHPRNADGTAVELNASADKPCQQAA</sequence>
<protein>
    <submittedName>
        <fullName evidence="2">Uncharacterized protein</fullName>
    </submittedName>
</protein>
<reference evidence="2 3" key="1">
    <citation type="submission" date="2014-08" db="EMBL/GenBank/DDBJ databases">
        <title>Complete genome sequence of Corynebacterium aquilae S-613T(T) (=DSM 44791(T)), isolated from the choana of a healthy golden eagle.</title>
        <authorList>
            <person name="Ruckert C."/>
            <person name="Albersmeier A."/>
            <person name="Winkler A."/>
            <person name="Kalinowski J."/>
        </authorList>
    </citation>
    <scope>NUCLEOTIDE SEQUENCE [LARGE SCALE GENOMIC DNA]</scope>
    <source>
        <strain evidence="2 3">S-613</strain>
    </source>
</reference>
<organism evidence="2 3">
    <name type="scientific">Corynebacterium aquilae DSM 44791</name>
    <dbReference type="NCBI Taxonomy" id="1431546"/>
    <lineage>
        <taxon>Bacteria</taxon>
        <taxon>Bacillati</taxon>
        <taxon>Actinomycetota</taxon>
        <taxon>Actinomycetes</taxon>
        <taxon>Mycobacteriales</taxon>
        <taxon>Corynebacteriaceae</taxon>
        <taxon>Corynebacterium</taxon>
    </lineage>
</organism>
<name>A0A1L7CEW8_9CORY</name>
<evidence type="ECO:0000313" key="3">
    <source>
        <dbReference type="Proteomes" id="UP000185478"/>
    </source>
</evidence>
<keyword evidence="3" id="KW-1185">Reference proteome</keyword>
<feature type="compositionally biased region" description="Low complexity" evidence="1">
    <location>
        <begin position="215"/>
        <end position="230"/>
    </location>
</feature>
<dbReference type="EMBL" id="CP009245">
    <property type="protein sequence ID" value="APT84401.1"/>
    <property type="molecule type" value="Genomic_DNA"/>
</dbReference>
<evidence type="ECO:0000313" key="2">
    <source>
        <dbReference type="EMBL" id="APT84401.1"/>
    </source>
</evidence>